<evidence type="ECO:0000313" key="3">
    <source>
        <dbReference type="Proteomes" id="UP001597297"/>
    </source>
</evidence>
<proteinExistence type="predicted"/>
<dbReference type="Pfam" id="PF07963">
    <property type="entry name" value="N_methyl"/>
    <property type="match status" value="1"/>
</dbReference>
<dbReference type="Proteomes" id="UP001597297">
    <property type="component" value="Unassembled WGS sequence"/>
</dbReference>
<dbReference type="RefSeq" id="WP_377095494.1">
    <property type="nucleotide sequence ID" value="NZ_JBHSJM010000001.1"/>
</dbReference>
<keyword evidence="3" id="KW-1185">Reference proteome</keyword>
<dbReference type="InterPro" id="IPR012902">
    <property type="entry name" value="N_methyl_site"/>
</dbReference>
<comment type="caution">
    <text evidence="2">The sequence shown here is derived from an EMBL/GenBank/DDBJ whole genome shotgun (WGS) entry which is preliminary data.</text>
</comment>
<keyword evidence="1" id="KW-0472">Membrane</keyword>
<gene>
    <name evidence="2" type="ORF">ACFSQZ_05755</name>
</gene>
<name>A0ABW5E0S7_9BACT</name>
<keyword evidence="1" id="KW-0812">Transmembrane</keyword>
<feature type="transmembrane region" description="Helical" evidence="1">
    <location>
        <begin position="12"/>
        <end position="31"/>
    </location>
</feature>
<reference evidence="3" key="1">
    <citation type="journal article" date="2019" name="Int. J. Syst. Evol. Microbiol.">
        <title>The Global Catalogue of Microorganisms (GCM) 10K type strain sequencing project: providing services to taxonomists for standard genome sequencing and annotation.</title>
        <authorList>
            <consortium name="The Broad Institute Genomics Platform"/>
            <consortium name="The Broad Institute Genome Sequencing Center for Infectious Disease"/>
            <person name="Wu L."/>
            <person name="Ma J."/>
        </authorList>
    </citation>
    <scope>NUCLEOTIDE SEQUENCE [LARGE SCALE GENOMIC DNA]</scope>
    <source>
        <strain evidence="3">JCM 16545</strain>
    </source>
</reference>
<accession>A0ABW5E0S7</accession>
<evidence type="ECO:0000256" key="1">
    <source>
        <dbReference type="SAM" id="Phobius"/>
    </source>
</evidence>
<organism evidence="2 3">
    <name type="scientific">Rubritalea spongiae</name>
    <dbReference type="NCBI Taxonomy" id="430797"/>
    <lineage>
        <taxon>Bacteria</taxon>
        <taxon>Pseudomonadati</taxon>
        <taxon>Verrucomicrobiota</taxon>
        <taxon>Verrucomicrobiia</taxon>
        <taxon>Verrucomicrobiales</taxon>
        <taxon>Rubritaleaceae</taxon>
        <taxon>Rubritalea</taxon>
    </lineage>
</organism>
<keyword evidence="1" id="KW-1133">Transmembrane helix</keyword>
<dbReference type="EMBL" id="JBHUJC010000018">
    <property type="protein sequence ID" value="MFD2275966.1"/>
    <property type="molecule type" value="Genomic_DNA"/>
</dbReference>
<sequence>MKVSTRNKKKGYTLIELSVVMVLVIMIAGTLTSMLSQQVQFLSWWNTQKFIAEDAPLVNNMVVRLFSQADAFRVHNTQANALNGTGGTLAGGTAVMLGFSSPNGGKEYGIINYNAANGSIEYSNVTNNNGILSIVNGDTWTMASGVAGAVFDVSNGTLNGVNVAGYEGVIEFTLTGPYGGQITYAASPSL</sequence>
<evidence type="ECO:0000313" key="2">
    <source>
        <dbReference type="EMBL" id="MFD2275966.1"/>
    </source>
</evidence>
<protein>
    <submittedName>
        <fullName evidence="2">Type II secretion system protein</fullName>
    </submittedName>
</protein>